<dbReference type="STRING" id="797114.C475_20802"/>
<dbReference type="Proteomes" id="UP000011626">
    <property type="component" value="Unassembled WGS sequence"/>
</dbReference>
<dbReference type="AlphaFoldDB" id="M0CD09"/>
<organism evidence="1 2">
    <name type="scientific">Halosimplex carlsbadense 2-9-1</name>
    <dbReference type="NCBI Taxonomy" id="797114"/>
    <lineage>
        <taxon>Archaea</taxon>
        <taxon>Methanobacteriati</taxon>
        <taxon>Methanobacteriota</taxon>
        <taxon>Stenosarchaea group</taxon>
        <taxon>Halobacteria</taxon>
        <taxon>Halobacteriales</taxon>
        <taxon>Haloarculaceae</taxon>
        <taxon>Halosimplex</taxon>
    </lineage>
</organism>
<reference evidence="1 2" key="1">
    <citation type="journal article" date="2014" name="PLoS Genet.">
        <title>Phylogenetically driven sequencing of extremely halophilic archaea reveals strategies for static and dynamic osmo-response.</title>
        <authorList>
            <person name="Becker E.A."/>
            <person name="Seitzer P.M."/>
            <person name="Tritt A."/>
            <person name="Larsen D."/>
            <person name="Krusor M."/>
            <person name="Yao A.I."/>
            <person name="Wu D."/>
            <person name="Madern D."/>
            <person name="Eisen J.A."/>
            <person name="Darling A.E."/>
            <person name="Facciotti M.T."/>
        </authorList>
    </citation>
    <scope>NUCLEOTIDE SEQUENCE [LARGE SCALE GENOMIC DNA]</scope>
    <source>
        <strain evidence="1 2">2-9-1</strain>
    </source>
</reference>
<comment type="caution">
    <text evidence="1">The sequence shown here is derived from an EMBL/GenBank/DDBJ whole genome shotgun (WGS) entry which is preliminary data.</text>
</comment>
<accession>M0CD09</accession>
<evidence type="ECO:0000313" key="1">
    <source>
        <dbReference type="EMBL" id="ELZ20252.1"/>
    </source>
</evidence>
<protein>
    <submittedName>
        <fullName evidence="1">Uncharacterized protein</fullName>
    </submittedName>
</protein>
<name>M0CD09_9EURY</name>
<dbReference type="EMBL" id="AOIU01000047">
    <property type="protein sequence ID" value="ELZ20252.1"/>
    <property type="molecule type" value="Genomic_DNA"/>
</dbReference>
<evidence type="ECO:0000313" key="2">
    <source>
        <dbReference type="Proteomes" id="UP000011626"/>
    </source>
</evidence>
<keyword evidence="2" id="KW-1185">Reference proteome</keyword>
<proteinExistence type="predicted"/>
<sequence length="106" mass="11477">MWPRRRYLDVNVPDRAEYALVVVGVVCCGLTARVGGSTQRACPGIDSAVYEAVGVDPWGVRVLGVELPSLALSWYDGCNWRTNSLVPLALGLCCLVTAAALRRKSR</sequence>
<gene>
    <name evidence="1" type="ORF">C475_20802</name>
</gene>